<proteinExistence type="predicted"/>
<accession>A0A0E9R6B2</accession>
<protein>
    <submittedName>
        <fullName evidence="1">Uncharacterized protein</fullName>
    </submittedName>
</protein>
<dbReference type="EMBL" id="GBXM01084567">
    <property type="protein sequence ID" value="JAH24010.1"/>
    <property type="molecule type" value="Transcribed_RNA"/>
</dbReference>
<dbReference type="AlphaFoldDB" id="A0A0E9R6B2"/>
<organism evidence="1">
    <name type="scientific">Anguilla anguilla</name>
    <name type="common">European freshwater eel</name>
    <name type="synonym">Muraena anguilla</name>
    <dbReference type="NCBI Taxonomy" id="7936"/>
    <lineage>
        <taxon>Eukaryota</taxon>
        <taxon>Metazoa</taxon>
        <taxon>Chordata</taxon>
        <taxon>Craniata</taxon>
        <taxon>Vertebrata</taxon>
        <taxon>Euteleostomi</taxon>
        <taxon>Actinopterygii</taxon>
        <taxon>Neopterygii</taxon>
        <taxon>Teleostei</taxon>
        <taxon>Anguilliformes</taxon>
        <taxon>Anguillidae</taxon>
        <taxon>Anguilla</taxon>
    </lineage>
</organism>
<sequence length="52" mass="5835">MQTPFCIADTPTDSALSAFYPEQIDKNTHGNSNREGEDIFAHTFTQTVVYPQ</sequence>
<reference evidence="1" key="2">
    <citation type="journal article" date="2015" name="Fish Shellfish Immunol.">
        <title>Early steps in the European eel (Anguilla anguilla)-Vibrio vulnificus interaction in the gills: Role of the RtxA13 toxin.</title>
        <authorList>
            <person name="Callol A."/>
            <person name="Pajuelo D."/>
            <person name="Ebbesson L."/>
            <person name="Teles M."/>
            <person name="MacKenzie S."/>
            <person name="Amaro C."/>
        </authorList>
    </citation>
    <scope>NUCLEOTIDE SEQUENCE</scope>
</reference>
<reference evidence="1" key="1">
    <citation type="submission" date="2014-11" db="EMBL/GenBank/DDBJ databases">
        <authorList>
            <person name="Amaro Gonzalez C."/>
        </authorList>
    </citation>
    <scope>NUCLEOTIDE SEQUENCE</scope>
</reference>
<name>A0A0E9R6B2_ANGAN</name>
<evidence type="ECO:0000313" key="1">
    <source>
        <dbReference type="EMBL" id="JAH24010.1"/>
    </source>
</evidence>